<organism evidence="1 2">
    <name type="scientific">Frankliniella fusca</name>
    <dbReference type="NCBI Taxonomy" id="407009"/>
    <lineage>
        <taxon>Eukaryota</taxon>
        <taxon>Metazoa</taxon>
        <taxon>Ecdysozoa</taxon>
        <taxon>Arthropoda</taxon>
        <taxon>Hexapoda</taxon>
        <taxon>Insecta</taxon>
        <taxon>Pterygota</taxon>
        <taxon>Neoptera</taxon>
        <taxon>Paraneoptera</taxon>
        <taxon>Thysanoptera</taxon>
        <taxon>Terebrantia</taxon>
        <taxon>Thripoidea</taxon>
        <taxon>Thripidae</taxon>
        <taxon>Frankliniella</taxon>
    </lineage>
</organism>
<name>A0AAE1L7M1_9NEOP</name>
<evidence type="ECO:0000313" key="1">
    <source>
        <dbReference type="EMBL" id="KAK3909681.1"/>
    </source>
</evidence>
<evidence type="ECO:0000313" key="2">
    <source>
        <dbReference type="Proteomes" id="UP001219518"/>
    </source>
</evidence>
<dbReference type="EMBL" id="JAHWGI010000107">
    <property type="protein sequence ID" value="KAK3909681.1"/>
    <property type="molecule type" value="Genomic_DNA"/>
</dbReference>
<dbReference type="Proteomes" id="UP001219518">
    <property type="component" value="Unassembled WGS sequence"/>
</dbReference>
<protein>
    <submittedName>
        <fullName evidence="1">Increased DNA methylation 1</fullName>
    </submittedName>
</protein>
<keyword evidence="2" id="KW-1185">Reference proteome</keyword>
<dbReference type="AlphaFoldDB" id="A0AAE1L7M1"/>
<reference evidence="1" key="1">
    <citation type="submission" date="2021-07" db="EMBL/GenBank/DDBJ databases">
        <authorList>
            <person name="Catto M.A."/>
            <person name="Jacobson A."/>
            <person name="Kennedy G."/>
            <person name="Labadie P."/>
            <person name="Hunt B.G."/>
            <person name="Srinivasan R."/>
        </authorList>
    </citation>
    <scope>NUCLEOTIDE SEQUENCE</scope>
    <source>
        <strain evidence="1">PL_HMW_Pooled</strain>
        <tissue evidence="1">Head</tissue>
    </source>
</reference>
<comment type="caution">
    <text evidence="1">The sequence shown here is derived from an EMBL/GenBank/DDBJ whole genome shotgun (WGS) entry which is preliminary data.</text>
</comment>
<reference evidence="1" key="2">
    <citation type="journal article" date="2023" name="BMC Genomics">
        <title>Pest status, molecular evolution, and epigenetic factors derived from the genome assembly of Frankliniella fusca, a thysanopteran phytovirus vector.</title>
        <authorList>
            <person name="Catto M.A."/>
            <person name="Labadie P.E."/>
            <person name="Jacobson A.L."/>
            <person name="Kennedy G.G."/>
            <person name="Srinivasan R."/>
            <person name="Hunt B.G."/>
        </authorList>
    </citation>
    <scope>NUCLEOTIDE SEQUENCE</scope>
    <source>
        <strain evidence="1">PL_HMW_Pooled</strain>
    </source>
</reference>
<sequence length="143" mass="16413">MDVAVTTAKLSEVHLTYPIVIQINAKCLFIKLSMNWSDISCQEYSTSRIHVQEVIAKQVSGTSQQNERHNIVNAEEITEPDIVNAEDMTEPVPRAKQPNNKILRKCSSCNCDNTNLNKTLHTFPNIWKQKFMLNLDNVNRYCF</sequence>
<accession>A0AAE1L7M1</accession>
<proteinExistence type="predicted"/>
<gene>
    <name evidence="1" type="ORF">KUF71_004037</name>
</gene>